<evidence type="ECO:0000313" key="2">
    <source>
        <dbReference type="EMBL" id="WOJ91633.1"/>
    </source>
</evidence>
<keyword evidence="1" id="KW-1133">Transmembrane helix</keyword>
<dbReference type="EMBL" id="CP136863">
    <property type="protein sequence ID" value="WOJ91633.1"/>
    <property type="molecule type" value="Genomic_DNA"/>
</dbReference>
<accession>A0ABZ0HWL7</accession>
<keyword evidence="2" id="KW-0614">Plasmid</keyword>
<evidence type="ECO:0008006" key="4">
    <source>
        <dbReference type="Google" id="ProtNLM"/>
    </source>
</evidence>
<name>A0ABZ0HWL7_9HYPH</name>
<gene>
    <name evidence="2" type="ORF">RZS28_19425</name>
</gene>
<evidence type="ECO:0000256" key="1">
    <source>
        <dbReference type="SAM" id="Phobius"/>
    </source>
</evidence>
<geneLocation type="plasmid" evidence="2 3">
    <name>pRX1</name>
</geneLocation>
<dbReference type="Proteomes" id="UP001626536">
    <property type="component" value="Plasmid pRX1"/>
</dbReference>
<evidence type="ECO:0000313" key="3">
    <source>
        <dbReference type="Proteomes" id="UP001626536"/>
    </source>
</evidence>
<sequence>MTDGDQVSLEQLETLLPWYASGKLAPEDVLQIEQALASVPELRRRFELILEERDAAVILNESLGAPSLQAIEKLFARLDTATTKAPINEHKAVQSWLAARFSAQRPPWLVWMGMAAAVVAIVEAGLLAIMFLGVAEKGTTYWTVSVAKKTTEQDSAFLLIAFMPDATAAQIRHFLETHNASIVEGPIAGDIFRIRVGDKALAPKELGAIIAFLRNEGTIVRFVAPTT</sequence>
<organism evidence="2 3">
    <name type="scientific">Methylocapsa polymorpha</name>
    <dbReference type="NCBI Taxonomy" id="3080828"/>
    <lineage>
        <taxon>Bacteria</taxon>
        <taxon>Pseudomonadati</taxon>
        <taxon>Pseudomonadota</taxon>
        <taxon>Alphaproteobacteria</taxon>
        <taxon>Hyphomicrobiales</taxon>
        <taxon>Beijerinckiaceae</taxon>
        <taxon>Methylocapsa</taxon>
    </lineage>
</organism>
<keyword evidence="1" id="KW-0812">Transmembrane</keyword>
<feature type="transmembrane region" description="Helical" evidence="1">
    <location>
        <begin position="108"/>
        <end position="132"/>
    </location>
</feature>
<protein>
    <recommendedName>
        <fullName evidence="4">Transmembrane anti-sigma factor</fullName>
    </recommendedName>
</protein>
<keyword evidence="1" id="KW-0472">Membrane</keyword>
<proteinExistence type="predicted"/>
<dbReference type="RefSeq" id="WP_407341188.1">
    <property type="nucleotide sequence ID" value="NZ_CP136863.1"/>
</dbReference>
<reference evidence="2 3" key="1">
    <citation type="submission" date="2023-10" db="EMBL/GenBank/DDBJ databases">
        <title>Novel methanotroph of the genus Methylocapsa from a subarctic wetland.</title>
        <authorList>
            <person name="Belova S.E."/>
            <person name="Oshkin I.Y."/>
            <person name="Miroshnikov K."/>
            <person name="Dedysh S.N."/>
        </authorList>
    </citation>
    <scope>NUCLEOTIDE SEQUENCE [LARGE SCALE GENOMIC DNA]</scope>
    <source>
        <strain evidence="2 3">RX1</strain>
        <plasmid evidence="2 3">pRX1</plasmid>
    </source>
</reference>
<keyword evidence="3" id="KW-1185">Reference proteome</keyword>